<dbReference type="EMBL" id="WLZY01000001">
    <property type="protein sequence ID" value="NDL56048.1"/>
    <property type="molecule type" value="Genomic_DNA"/>
</dbReference>
<dbReference type="InterPro" id="IPR026286">
    <property type="entry name" value="MaiA/AMDase"/>
</dbReference>
<dbReference type="PANTHER" id="PTHR40267:SF1">
    <property type="entry name" value="BLR3294 PROTEIN"/>
    <property type="match status" value="1"/>
</dbReference>
<sequence length="147" mass="15480">MPWHAECSHKDGDTGRDNGYSACQASLDSFAAQCSSSTAYADELGDALGQFLDAAGISVAGSAHLGLDGRIWTVPYSTTRALIEQADRPEAEAVFVSCTNLPTYDLISPLEHTLGKPVLTANQVTMWAALKASGIRAVGPGQRLIGR</sequence>
<evidence type="ECO:0000313" key="2">
    <source>
        <dbReference type="Proteomes" id="UP000460435"/>
    </source>
</evidence>
<protein>
    <recommendedName>
        <fullName evidence="3">Asp/Glu/hydantoin racemase</fullName>
    </recommendedName>
</protein>
<gene>
    <name evidence="1" type="ORF">F7O44_03065</name>
</gene>
<dbReference type="Proteomes" id="UP000460435">
    <property type="component" value="Unassembled WGS sequence"/>
</dbReference>
<keyword evidence="2" id="KW-1185">Reference proteome</keyword>
<dbReference type="Gene3D" id="3.40.50.12500">
    <property type="match status" value="1"/>
</dbReference>
<reference evidence="1 2" key="1">
    <citation type="submission" date="2019-11" db="EMBL/GenBank/DDBJ databases">
        <authorList>
            <person name="Li X.-J."/>
            <person name="Feng X.-M."/>
        </authorList>
    </citation>
    <scope>NUCLEOTIDE SEQUENCE [LARGE SCALE GENOMIC DNA]</scope>
    <source>
        <strain evidence="1 2">XMNu-373</strain>
    </source>
</reference>
<dbReference type="Pfam" id="PF17645">
    <property type="entry name" value="Amdase"/>
    <property type="match status" value="1"/>
</dbReference>
<evidence type="ECO:0008006" key="3">
    <source>
        <dbReference type="Google" id="ProtNLM"/>
    </source>
</evidence>
<dbReference type="PANTHER" id="PTHR40267">
    <property type="entry name" value="BLR3294 PROTEIN"/>
    <property type="match status" value="1"/>
</dbReference>
<dbReference type="RefSeq" id="WP_162448688.1">
    <property type="nucleotide sequence ID" value="NZ_WLZY01000001.1"/>
</dbReference>
<organism evidence="1 2">
    <name type="scientific">Phytoactinopolyspora mesophila</name>
    <dbReference type="NCBI Taxonomy" id="2650750"/>
    <lineage>
        <taxon>Bacteria</taxon>
        <taxon>Bacillati</taxon>
        <taxon>Actinomycetota</taxon>
        <taxon>Actinomycetes</taxon>
        <taxon>Jiangellales</taxon>
        <taxon>Jiangellaceae</taxon>
        <taxon>Phytoactinopolyspora</taxon>
    </lineage>
</organism>
<dbReference type="InterPro" id="IPR053714">
    <property type="entry name" value="Iso_Racemase_Enz_sf"/>
</dbReference>
<comment type="caution">
    <text evidence="1">The sequence shown here is derived from an EMBL/GenBank/DDBJ whole genome shotgun (WGS) entry which is preliminary data.</text>
</comment>
<evidence type="ECO:0000313" key="1">
    <source>
        <dbReference type="EMBL" id="NDL56048.1"/>
    </source>
</evidence>
<proteinExistence type="predicted"/>
<dbReference type="AlphaFoldDB" id="A0A7K3M0S4"/>
<accession>A0A7K3M0S4</accession>
<name>A0A7K3M0S4_9ACTN</name>